<gene>
    <name evidence="2" type="ORF">GOBAR_AA17160</name>
</gene>
<name>A0A2P5XJM7_GOSBA</name>
<sequence length="226" mass="25489">MSLKKVHEPFSSNSRGPIHDDRRLQIEELNEWQTHKLRTPDKPNLRQNKLNPFQNQLKAGDRVLLDAIDPHIVTITSNEEIPLTVLSIFPFKMVEMSHPKFGIFKVFHRDTAKRTGTMSSSRGKKIVVPASKKRKGASSSMALLTTDPWELFFEIIEPIFLELTMELCSMFHLQTVMTNYDYPSTVQFCLGGLVCQISVPEFGAALGLYTVRCCTGLIYGGVQGGE</sequence>
<protein>
    <submittedName>
        <fullName evidence="2">Uncharacterized protein</fullName>
    </submittedName>
</protein>
<dbReference type="Proteomes" id="UP000239757">
    <property type="component" value="Unassembled WGS sequence"/>
</dbReference>
<accession>A0A2P5XJM7</accession>
<proteinExistence type="predicted"/>
<organism evidence="2 3">
    <name type="scientific">Gossypium barbadense</name>
    <name type="common">Sea Island cotton</name>
    <name type="synonym">Hibiscus barbadensis</name>
    <dbReference type="NCBI Taxonomy" id="3634"/>
    <lineage>
        <taxon>Eukaryota</taxon>
        <taxon>Viridiplantae</taxon>
        <taxon>Streptophyta</taxon>
        <taxon>Embryophyta</taxon>
        <taxon>Tracheophyta</taxon>
        <taxon>Spermatophyta</taxon>
        <taxon>Magnoliopsida</taxon>
        <taxon>eudicotyledons</taxon>
        <taxon>Gunneridae</taxon>
        <taxon>Pentapetalae</taxon>
        <taxon>rosids</taxon>
        <taxon>malvids</taxon>
        <taxon>Malvales</taxon>
        <taxon>Malvaceae</taxon>
        <taxon>Malvoideae</taxon>
        <taxon>Gossypium</taxon>
    </lineage>
</organism>
<evidence type="ECO:0000313" key="3">
    <source>
        <dbReference type="Proteomes" id="UP000239757"/>
    </source>
</evidence>
<evidence type="ECO:0000313" key="2">
    <source>
        <dbReference type="EMBL" id="PPS03502.1"/>
    </source>
</evidence>
<dbReference type="EMBL" id="KZ664737">
    <property type="protein sequence ID" value="PPS03502.1"/>
    <property type="molecule type" value="Genomic_DNA"/>
</dbReference>
<evidence type="ECO:0000256" key="1">
    <source>
        <dbReference type="SAM" id="MobiDB-lite"/>
    </source>
</evidence>
<feature type="region of interest" description="Disordered" evidence="1">
    <location>
        <begin position="1"/>
        <end position="21"/>
    </location>
</feature>
<reference evidence="2 3" key="1">
    <citation type="submission" date="2015-01" db="EMBL/GenBank/DDBJ databases">
        <title>Genome of allotetraploid Gossypium barbadense reveals genomic plasticity and fiber elongation in cotton evolution.</title>
        <authorList>
            <person name="Chen X."/>
            <person name="Liu X."/>
            <person name="Zhao B."/>
            <person name="Zheng H."/>
            <person name="Hu Y."/>
            <person name="Lu G."/>
            <person name="Yang C."/>
            <person name="Chen J."/>
            <person name="Shan C."/>
            <person name="Zhang L."/>
            <person name="Zhou Y."/>
            <person name="Wang L."/>
            <person name="Guo W."/>
            <person name="Bai Y."/>
            <person name="Ruan J."/>
            <person name="Shangguan X."/>
            <person name="Mao Y."/>
            <person name="Jiang J."/>
            <person name="Zhu Y."/>
            <person name="Lei J."/>
            <person name="Kang H."/>
            <person name="Chen S."/>
            <person name="He X."/>
            <person name="Wang R."/>
            <person name="Wang Y."/>
            <person name="Chen J."/>
            <person name="Wang L."/>
            <person name="Yu S."/>
            <person name="Wang B."/>
            <person name="Wei J."/>
            <person name="Song S."/>
            <person name="Lu X."/>
            <person name="Gao Z."/>
            <person name="Gu W."/>
            <person name="Deng X."/>
            <person name="Ma D."/>
            <person name="Wang S."/>
            <person name="Liang W."/>
            <person name="Fang L."/>
            <person name="Cai C."/>
            <person name="Zhu X."/>
            <person name="Zhou B."/>
            <person name="Zhang Y."/>
            <person name="Chen Z."/>
            <person name="Xu S."/>
            <person name="Zhu R."/>
            <person name="Wang S."/>
            <person name="Zhang T."/>
            <person name="Zhao G."/>
        </authorList>
    </citation>
    <scope>NUCLEOTIDE SEQUENCE [LARGE SCALE GENOMIC DNA]</scope>
    <source>
        <strain evidence="3">cv. Xinhai21</strain>
        <tissue evidence="2">Leaf</tissue>
    </source>
</reference>
<dbReference type="AlphaFoldDB" id="A0A2P5XJM7"/>